<keyword evidence="5" id="KW-0067">ATP-binding</keyword>
<keyword evidence="4" id="KW-0347">Helicase</keyword>
<dbReference type="RefSeq" id="XP_011015648.1">
    <property type="nucleotide sequence ID" value="XM_011017346.1"/>
</dbReference>
<dbReference type="KEGG" id="peu:105119219"/>
<evidence type="ECO:0000313" key="9">
    <source>
        <dbReference type="RefSeq" id="XP_011015648.1"/>
    </source>
</evidence>
<dbReference type="GO" id="GO:0004386">
    <property type="term" value="F:helicase activity"/>
    <property type="evidence" value="ECO:0007669"/>
    <property type="project" value="UniProtKB-KW"/>
</dbReference>
<organism evidence="8 9">
    <name type="scientific">Populus euphratica</name>
    <name type="common">Euphrates poplar</name>
    <dbReference type="NCBI Taxonomy" id="75702"/>
    <lineage>
        <taxon>Eukaryota</taxon>
        <taxon>Viridiplantae</taxon>
        <taxon>Streptophyta</taxon>
        <taxon>Embryophyta</taxon>
        <taxon>Tracheophyta</taxon>
        <taxon>Spermatophyta</taxon>
        <taxon>Magnoliopsida</taxon>
        <taxon>eudicotyledons</taxon>
        <taxon>Gunneridae</taxon>
        <taxon>Pentapetalae</taxon>
        <taxon>rosids</taxon>
        <taxon>fabids</taxon>
        <taxon>Malpighiales</taxon>
        <taxon>Salicaceae</taxon>
        <taxon>Saliceae</taxon>
        <taxon>Populus</taxon>
    </lineage>
</organism>
<protein>
    <submittedName>
        <fullName evidence="9">Protein CHROMATIN REMODELING 20-like</fullName>
    </submittedName>
</protein>
<evidence type="ECO:0000256" key="1">
    <source>
        <dbReference type="ARBA" id="ARBA00004123"/>
    </source>
</evidence>
<evidence type="ECO:0000256" key="6">
    <source>
        <dbReference type="ARBA" id="ARBA00023125"/>
    </source>
</evidence>
<keyword evidence="8" id="KW-1185">Reference proteome</keyword>
<dbReference type="GO" id="GO:0005524">
    <property type="term" value="F:ATP binding"/>
    <property type="evidence" value="ECO:0007669"/>
    <property type="project" value="UniProtKB-KW"/>
</dbReference>
<evidence type="ECO:0000256" key="4">
    <source>
        <dbReference type="ARBA" id="ARBA00022806"/>
    </source>
</evidence>
<evidence type="ECO:0000256" key="7">
    <source>
        <dbReference type="ARBA" id="ARBA00023242"/>
    </source>
</evidence>
<dbReference type="GO" id="GO:0003677">
    <property type="term" value="F:DNA binding"/>
    <property type="evidence" value="ECO:0007669"/>
    <property type="project" value="UniProtKB-KW"/>
</dbReference>
<evidence type="ECO:0000256" key="5">
    <source>
        <dbReference type="ARBA" id="ARBA00022840"/>
    </source>
</evidence>
<dbReference type="GeneID" id="105119219"/>
<keyword evidence="6" id="KW-0238">DNA-binding</keyword>
<dbReference type="AlphaFoldDB" id="A0AAJ6XEH2"/>
<evidence type="ECO:0000256" key="3">
    <source>
        <dbReference type="ARBA" id="ARBA00022741"/>
    </source>
</evidence>
<accession>A0AAJ6XEH2</accession>
<dbReference type="GO" id="GO:0005634">
    <property type="term" value="C:nucleus"/>
    <property type="evidence" value="ECO:0007669"/>
    <property type="project" value="UniProtKB-SubCell"/>
</dbReference>
<keyword evidence="7" id="KW-0539">Nucleus</keyword>
<dbReference type="InterPro" id="IPR044574">
    <property type="entry name" value="ARIP4-like"/>
</dbReference>
<keyword evidence="4" id="KW-0378">Hydrolase</keyword>
<evidence type="ECO:0000313" key="8">
    <source>
        <dbReference type="Proteomes" id="UP000694918"/>
    </source>
</evidence>
<dbReference type="GO" id="GO:0016887">
    <property type="term" value="F:ATP hydrolysis activity"/>
    <property type="evidence" value="ECO:0007669"/>
    <property type="project" value="InterPro"/>
</dbReference>
<evidence type="ECO:0000256" key="2">
    <source>
        <dbReference type="ARBA" id="ARBA00007025"/>
    </source>
</evidence>
<comment type="subcellular location">
    <subcellularLocation>
        <location evidence="1">Nucleus</location>
    </subcellularLocation>
</comment>
<proteinExistence type="inferred from homology"/>
<comment type="similarity">
    <text evidence="2">Belongs to the SNF2/RAD54 helicase family.</text>
</comment>
<dbReference type="Proteomes" id="UP000694918">
    <property type="component" value="Unplaced"/>
</dbReference>
<name>A0AAJ6XEH2_POPEU</name>
<reference evidence="9" key="1">
    <citation type="submission" date="2025-08" db="UniProtKB">
        <authorList>
            <consortium name="RefSeq"/>
        </authorList>
    </citation>
    <scope>IDENTIFICATION</scope>
</reference>
<dbReference type="PANTHER" id="PTHR45797">
    <property type="entry name" value="RAD54-LIKE"/>
    <property type="match status" value="1"/>
</dbReference>
<gene>
    <name evidence="9" type="primary">LOC105119219</name>
</gene>
<keyword evidence="3" id="KW-0547">Nucleotide-binding</keyword>
<sequence length="153" mass="17430">MLHLFEFGDDENSDTLIDIGQEYRQADTRNISCQTANSLKKNASRSHGSCASGKVMESLLGKHRQRWIFDYHEHETLLQENEEEKLTKEEQDREGGCTEIMGFWDVNAVYKKATIINGVDDGKITRRLDDPDSKEVSPSVTAAALESKERCQY</sequence>
<dbReference type="PANTHER" id="PTHR45797:SF1">
    <property type="entry name" value="HELICASE ARIP4"/>
    <property type="match status" value="1"/>
</dbReference>